<dbReference type="EMBL" id="GGEC01086890">
    <property type="protein sequence ID" value="MBX67374.1"/>
    <property type="molecule type" value="Transcribed_RNA"/>
</dbReference>
<name>A0A2P2QKA9_RHIMU</name>
<evidence type="ECO:0000313" key="1">
    <source>
        <dbReference type="EMBL" id="MBX67374.1"/>
    </source>
</evidence>
<dbReference type="AlphaFoldDB" id="A0A2P2QKA9"/>
<organism evidence="1">
    <name type="scientific">Rhizophora mucronata</name>
    <name type="common">Asiatic mangrove</name>
    <dbReference type="NCBI Taxonomy" id="61149"/>
    <lineage>
        <taxon>Eukaryota</taxon>
        <taxon>Viridiplantae</taxon>
        <taxon>Streptophyta</taxon>
        <taxon>Embryophyta</taxon>
        <taxon>Tracheophyta</taxon>
        <taxon>Spermatophyta</taxon>
        <taxon>Magnoliopsida</taxon>
        <taxon>eudicotyledons</taxon>
        <taxon>Gunneridae</taxon>
        <taxon>Pentapetalae</taxon>
        <taxon>rosids</taxon>
        <taxon>fabids</taxon>
        <taxon>Malpighiales</taxon>
        <taxon>Rhizophoraceae</taxon>
        <taxon>Rhizophora</taxon>
    </lineage>
</organism>
<sequence length="30" mass="3587">MLAKWNNKSSFVTVLFMNLNLSEARFHIKF</sequence>
<reference evidence="1" key="1">
    <citation type="submission" date="2018-02" db="EMBL/GenBank/DDBJ databases">
        <title>Rhizophora mucronata_Transcriptome.</title>
        <authorList>
            <person name="Meera S.P."/>
            <person name="Sreeshan A."/>
            <person name="Augustine A."/>
        </authorList>
    </citation>
    <scope>NUCLEOTIDE SEQUENCE</scope>
    <source>
        <tissue evidence="1">Leaf</tissue>
    </source>
</reference>
<protein>
    <submittedName>
        <fullName evidence="1">Uncharacterized protein</fullName>
    </submittedName>
</protein>
<proteinExistence type="predicted"/>
<accession>A0A2P2QKA9</accession>